<dbReference type="GO" id="GO:0051537">
    <property type="term" value="F:2 iron, 2 sulfur cluster binding"/>
    <property type="evidence" value="ECO:0007669"/>
    <property type="project" value="UniProtKB-KW"/>
</dbReference>
<keyword evidence="7" id="KW-0812">Transmembrane</keyword>
<dbReference type="EC" id="1.10.9.1" evidence="9"/>
<keyword evidence="9" id="KW-0560">Oxidoreductase</keyword>
<evidence type="ECO:0000313" key="9">
    <source>
        <dbReference type="EMBL" id="GBC98260.1"/>
    </source>
</evidence>
<dbReference type="PRINTS" id="PR00162">
    <property type="entry name" value="RIESKE"/>
</dbReference>
<keyword evidence="5" id="KW-1015">Disulfide bond</keyword>
<dbReference type="InterPro" id="IPR005805">
    <property type="entry name" value="Rieske_Fe-S_prot_C"/>
</dbReference>
<evidence type="ECO:0000256" key="4">
    <source>
        <dbReference type="ARBA" id="ARBA00023014"/>
    </source>
</evidence>
<protein>
    <submittedName>
        <fullName evidence="9">Cytochrome b6-f complex iron-sulfur subunit</fullName>
        <ecNumber evidence="9">1.10.9.1</ecNumber>
    </submittedName>
</protein>
<dbReference type="InterPro" id="IPR014349">
    <property type="entry name" value="Rieske_Fe-S_prot"/>
</dbReference>
<evidence type="ECO:0000256" key="7">
    <source>
        <dbReference type="SAM" id="Phobius"/>
    </source>
</evidence>
<dbReference type="GO" id="GO:0046872">
    <property type="term" value="F:metal ion binding"/>
    <property type="evidence" value="ECO:0007669"/>
    <property type="project" value="UniProtKB-KW"/>
</dbReference>
<evidence type="ECO:0000313" key="10">
    <source>
        <dbReference type="Proteomes" id="UP000236173"/>
    </source>
</evidence>
<keyword evidence="3" id="KW-0408">Iron</keyword>
<dbReference type="InterPro" id="IPR036922">
    <property type="entry name" value="Rieske_2Fe-2S_sf"/>
</dbReference>
<comment type="caution">
    <text evidence="9">The sequence shown here is derived from an EMBL/GenBank/DDBJ whole genome shotgun (WGS) entry which is preliminary data.</text>
</comment>
<keyword evidence="7" id="KW-0472">Membrane</keyword>
<organism evidence="9 10">
    <name type="scientific">Candidatus Fervidibacter japonicus</name>
    <dbReference type="NCBI Taxonomy" id="2035412"/>
    <lineage>
        <taxon>Bacteria</taxon>
        <taxon>Candidatus Fervidibacterota</taxon>
        <taxon>Candidatus Fervidibacter</taxon>
    </lineage>
</organism>
<keyword evidence="2" id="KW-0479">Metal-binding</keyword>
<gene>
    <name evidence="9" type="primary">petC_1</name>
    <name evidence="9" type="ORF">HRbin17_00762</name>
</gene>
<dbReference type="InterPro" id="IPR017941">
    <property type="entry name" value="Rieske_2Fe-2S"/>
</dbReference>
<keyword evidence="7" id="KW-1133">Transmembrane helix</keyword>
<dbReference type="GO" id="GO:0016020">
    <property type="term" value="C:membrane"/>
    <property type="evidence" value="ECO:0007669"/>
    <property type="project" value="InterPro"/>
</dbReference>
<name>A0A2H5XAP2_9BACT</name>
<dbReference type="GO" id="GO:0016491">
    <property type="term" value="F:oxidoreductase activity"/>
    <property type="evidence" value="ECO:0007669"/>
    <property type="project" value="UniProtKB-KW"/>
</dbReference>
<feature type="domain" description="Rieske" evidence="8">
    <location>
        <begin position="70"/>
        <end position="156"/>
    </location>
</feature>
<dbReference type="AlphaFoldDB" id="A0A2H5XAP2"/>
<evidence type="ECO:0000256" key="1">
    <source>
        <dbReference type="ARBA" id="ARBA00022714"/>
    </source>
</evidence>
<keyword evidence="1" id="KW-0001">2Fe-2S</keyword>
<evidence type="ECO:0000256" key="6">
    <source>
        <dbReference type="ARBA" id="ARBA00034078"/>
    </source>
</evidence>
<proteinExistence type="predicted"/>
<dbReference type="PROSITE" id="PS51296">
    <property type="entry name" value="RIESKE"/>
    <property type="match status" value="1"/>
</dbReference>
<comment type="cofactor">
    <cofactor evidence="6">
        <name>[2Fe-2S] cluster</name>
        <dbReference type="ChEBI" id="CHEBI:190135"/>
    </cofactor>
</comment>
<feature type="transmembrane region" description="Helical" evidence="7">
    <location>
        <begin position="30"/>
        <end position="52"/>
    </location>
</feature>
<dbReference type="Pfam" id="PF00355">
    <property type="entry name" value="Rieske"/>
    <property type="match status" value="1"/>
</dbReference>
<evidence type="ECO:0000256" key="2">
    <source>
        <dbReference type="ARBA" id="ARBA00022723"/>
    </source>
</evidence>
<dbReference type="EMBL" id="BEHT01000008">
    <property type="protein sequence ID" value="GBC98260.1"/>
    <property type="molecule type" value="Genomic_DNA"/>
</dbReference>
<dbReference type="SUPFAM" id="SSF50022">
    <property type="entry name" value="ISP domain"/>
    <property type="match status" value="1"/>
</dbReference>
<dbReference type="Proteomes" id="UP000236173">
    <property type="component" value="Unassembled WGS sequence"/>
</dbReference>
<reference evidence="10" key="1">
    <citation type="submission" date="2017-09" db="EMBL/GenBank/DDBJ databases">
        <title>Metaegenomics of thermophilic ammonia-oxidizing enrichment culture.</title>
        <authorList>
            <person name="Kato S."/>
            <person name="Suzuki K."/>
        </authorList>
    </citation>
    <scope>NUCLEOTIDE SEQUENCE [LARGE SCALE GENOMIC DNA]</scope>
</reference>
<evidence type="ECO:0000259" key="8">
    <source>
        <dbReference type="PROSITE" id="PS51296"/>
    </source>
</evidence>
<keyword evidence="4" id="KW-0411">Iron-sulfur</keyword>
<accession>A0A2H5XAP2</accession>
<dbReference type="CDD" id="cd03467">
    <property type="entry name" value="Rieske"/>
    <property type="match status" value="1"/>
</dbReference>
<dbReference type="Gene3D" id="2.102.10.10">
    <property type="entry name" value="Rieske [2Fe-2S] iron-sulphur domain"/>
    <property type="match status" value="1"/>
</dbReference>
<evidence type="ECO:0000256" key="3">
    <source>
        <dbReference type="ARBA" id="ARBA00023004"/>
    </source>
</evidence>
<sequence length="182" mass="20546">MAAPATAPARPQARAGATTRRKFLTDIFSVIGWGIFWSIMGIFGWIFARFFFPNVLFEPPPAFEAGFPHEYPVGSVDGRWKDRYNVWIVHEPYGFFALDGTCTHLGCKPNWIEVEQKFKCPCHGSGFRKDGTNFEGPAPRPLDRYKIYLGEGGRLVVDRSVKFPGVPGKDSNELYPQSILRI</sequence>
<evidence type="ECO:0000256" key="5">
    <source>
        <dbReference type="ARBA" id="ARBA00023157"/>
    </source>
</evidence>
<dbReference type="PANTHER" id="PTHR10134">
    <property type="entry name" value="CYTOCHROME B-C1 COMPLEX SUBUNIT RIESKE, MITOCHONDRIAL"/>
    <property type="match status" value="1"/>
</dbReference>